<dbReference type="InterPro" id="IPR054075">
    <property type="entry name" value="Gp53-like_C"/>
</dbReference>
<accession>R0E649</accession>
<dbReference type="EMBL" id="APMQ01000008">
    <property type="protein sequence ID" value="ENZ76947.1"/>
    <property type="molecule type" value="Genomic_DNA"/>
</dbReference>
<dbReference type="AlphaFoldDB" id="R0E649"/>
<organism evidence="2 3">
    <name type="scientific">Ralstonia pickettii OR214</name>
    <dbReference type="NCBI Taxonomy" id="1264675"/>
    <lineage>
        <taxon>Bacteria</taxon>
        <taxon>Pseudomonadati</taxon>
        <taxon>Pseudomonadota</taxon>
        <taxon>Betaproteobacteria</taxon>
        <taxon>Burkholderiales</taxon>
        <taxon>Burkholderiaceae</taxon>
        <taxon>Ralstonia</taxon>
    </lineage>
</organism>
<protein>
    <recommendedName>
        <fullName evidence="1">Putative tail fiber protein gp53-like C-terminal domain-containing protein</fullName>
    </recommendedName>
</protein>
<dbReference type="Gene3D" id="2.60.40.3940">
    <property type="match status" value="1"/>
</dbReference>
<name>R0E649_RALPI</name>
<reference evidence="2 3" key="1">
    <citation type="journal article" date="2013" name="Genome Announc.">
        <title>Draft Genome Sequence for Ralstonia sp. Strain OR214, a Bacterium with Potential for Bioremediation.</title>
        <authorList>
            <person name="Utturkar S.M."/>
            <person name="Bollmann A."/>
            <person name="Brzoska R.M."/>
            <person name="Klingeman D.M."/>
            <person name="Epstein S.E."/>
            <person name="Palumbo A.V."/>
            <person name="Brown S.D."/>
        </authorList>
    </citation>
    <scope>NUCLEOTIDE SEQUENCE [LARGE SCALE GENOMIC DNA]</scope>
    <source>
        <strain evidence="2 3">OR214</strain>
    </source>
</reference>
<evidence type="ECO:0000313" key="3">
    <source>
        <dbReference type="Proteomes" id="UP000013280"/>
    </source>
</evidence>
<proteinExistence type="predicted"/>
<dbReference type="PATRIC" id="fig|1264675.3.peg.3079"/>
<feature type="domain" description="Putative tail fiber protein gp53-like C-terminal" evidence="1">
    <location>
        <begin position="346"/>
        <end position="424"/>
    </location>
</feature>
<comment type="caution">
    <text evidence="2">The sequence shown here is derived from an EMBL/GenBank/DDBJ whole genome shotgun (WGS) entry which is preliminary data.</text>
</comment>
<dbReference type="Proteomes" id="UP000013280">
    <property type="component" value="Unassembled WGS sequence"/>
</dbReference>
<evidence type="ECO:0000259" key="1">
    <source>
        <dbReference type="Pfam" id="PF21882"/>
    </source>
</evidence>
<dbReference type="Pfam" id="PF21882">
    <property type="entry name" value="Gp53-like_C"/>
    <property type="match status" value="1"/>
</dbReference>
<gene>
    <name evidence="2" type="ORF">OR214_03150</name>
</gene>
<sequence>MDRAIIYTGAVPQTTDLLNTNKQTMIALAKLCADLFGTATMATGLSCAPTSPASMSVNVNPGQIYQLANVDGTAYSAIAADTTHSIVKQGILLDAQNFAITAPGTVGYSQNYLIQATYLDNDINNTVLSYYNSANPTQAFNGPGGNGTAQPTTRAGQVSLQLVAGTAAATGSQTTPAVTAGYVGLWVITVANGQSTITAGNIVAYPNQPILPSSVLAAIQTGNLSFATASGTANAHTVALTPALQQRTEGMVIRYKSPATNTGAVTLNDGVGTASVVGGSHQALQSGEYAVNGDAWVQWNSSIGGGSYVLLECTGGALQVAPATQSQHAVQLGQFGASIGAGGYQKFPSGLIIQWGTITAAASSSTSGTFPISFPNAAVDLLVTPQLVSGAYSMIGQATRSITGFSLWNPNSASIAVNYIAIGY</sequence>
<evidence type="ECO:0000313" key="2">
    <source>
        <dbReference type="EMBL" id="ENZ76947.1"/>
    </source>
</evidence>